<dbReference type="EMBL" id="QXFU01003753">
    <property type="protein sequence ID" value="KAE8972986.1"/>
    <property type="molecule type" value="Genomic_DNA"/>
</dbReference>
<comment type="caution">
    <text evidence="2">The sequence shown here is derived from an EMBL/GenBank/DDBJ whole genome shotgun (WGS) entry which is preliminary data.</text>
</comment>
<protein>
    <recommendedName>
        <fullName evidence="4">RxLR effector protein</fullName>
    </recommendedName>
</protein>
<evidence type="ECO:0000313" key="2">
    <source>
        <dbReference type="EMBL" id="KAE8972986.1"/>
    </source>
</evidence>
<evidence type="ECO:0000313" key="3">
    <source>
        <dbReference type="Proteomes" id="UP000435112"/>
    </source>
</evidence>
<keyword evidence="1" id="KW-0732">Signal</keyword>
<reference evidence="2 3" key="1">
    <citation type="submission" date="2018-09" db="EMBL/GenBank/DDBJ databases">
        <title>Genomic investigation of the strawberry pathogen Phytophthora fragariae indicates pathogenicity is determined by transcriptional variation in three key races.</title>
        <authorList>
            <person name="Adams T.M."/>
            <person name="Armitage A.D."/>
            <person name="Sobczyk M.K."/>
            <person name="Bates H.J."/>
            <person name="Dunwell J.M."/>
            <person name="Nellist C.F."/>
            <person name="Harrison R.J."/>
        </authorList>
    </citation>
    <scope>NUCLEOTIDE SEQUENCE [LARGE SCALE GENOMIC DNA]</scope>
    <source>
        <strain evidence="2 3">SCRP324</strain>
    </source>
</reference>
<dbReference type="Proteomes" id="UP000435112">
    <property type="component" value="Unassembled WGS sequence"/>
</dbReference>
<gene>
    <name evidence="2" type="ORF">PR002_g26339</name>
</gene>
<accession>A0A6A3HQT2</accession>
<feature type="chain" id="PRO_5025673474" description="RxLR effector protein" evidence="1">
    <location>
        <begin position="32"/>
        <end position="70"/>
    </location>
</feature>
<proteinExistence type="predicted"/>
<feature type="signal peptide" evidence="1">
    <location>
        <begin position="1"/>
        <end position="31"/>
    </location>
</feature>
<dbReference type="AlphaFoldDB" id="A0A6A3HQT2"/>
<evidence type="ECO:0000256" key="1">
    <source>
        <dbReference type="SAM" id="SignalP"/>
    </source>
</evidence>
<name>A0A6A3HQT2_9STRA</name>
<evidence type="ECO:0008006" key="4">
    <source>
        <dbReference type="Google" id="ProtNLM"/>
    </source>
</evidence>
<organism evidence="2 3">
    <name type="scientific">Phytophthora rubi</name>
    <dbReference type="NCBI Taxonomy" id="129364"/>
    <lineage>
        <taxon>Eukaryota</taxon>
        <taxon>Sar</taxon>
        <taxon>Stramenopiles</taxon>
        <taxon>Oomycota</taxon>
        <taxon>Peronosporomycetes</taxon>
        <taxon>Peronosporales</taxon>
        <taxon>Peronosporaceae</taxon>
        <taxon>Phytophthora</taxon>
    </lineage>
</organism>
<sequence length="70" mass="7650">MPYKFFGFARSACRAIVYCCWFLLAAEGSAAGNPACGLRSVRAACGRKPRTNHVLDGIDTDTWSEASEQF</sequence>